<feature type="signal peptide" evidence="8">
    <location>
        <begin position="1"/>
        <end position="21"/>
    </location>
</feature>
<dbReference type="RefSeq" id="WP_311352675.1">
    <property type="nucleotide sequence ID" value="NZ_JAVRHR010000003.1"/>
</dbReference>
<dbReference type="InterPro" id="IPR008969">
    <property type="entry name" value="CarboxyPept-like_regulatory"/>
</dbReference>
<evidence type="ECO:0000256" key="6">
    <source>
        <dbReference type="ARBA" id="ARBA00023237"/>
    </source>
</evidence>
<evidence type="ECO:0000313" key="11">
    <source>
        <dbReference type="Proteomes" id="UP001255246"/>
    </source>
</evidence>
<evidence type="ECO:0000313" key="10">
    <source>
        <dbReference type="EMBL" id="MDT0608181.1"/>
    </source>
</evidence>
<dbReference type="Pfam" id="PF07715">
    <property type="entry name" value="Plug"/>
    <property type="match status" value="1"/>
</dbReference>
<feature type="domain" description="TonB-dependent receptor plug" evidence="9">
    <location>
        <begin position="114"/>
        <end position="232"/>
    </location>
</feature>
<gene>
    <name evidence="10" type="ORF">RM706_14135</name>
</gene>
<evidence type="ECO:0000256" key="7">
    <source>
        <dbReference type="PROSITE-ProRule" id="PRU01360"/>
    </source>
</evidence>
<dbReference type="InterPro" id="IPR036942">
    <property type="entry name" value="Beta-barrel_TonB_sf"/>
</dbReference>
<sequence>MKNRTKWLCMLFLMGVFSVFAQQKNVTGTVTDFDGVPLPGVNVIVESTTNGTQTDFDGNYAITVSYGQILVFTYLGLRTERRTVGDQNVINIQLQEDAEALDEVVVVGFGTQIKRKVTDNIAKIEADQIGGIATPSFQAALIGKAPGVQITQTNGKLDGGLNITIRGLSSVTASQQPLFVIDGIEMNNNDISSTTAPTNPLLALNPNDIASIDILKDASAAAIFGAKGTNGVILITTKRGNQGKSVVSLDVSTSYGEPSNTRDWLNGEDYIELLEEAEANTNFLADRGLTVDGLLQGFAGDQDFRNVDTDWQDFAFQDSYVQNVNLSVSGGNEKTRSFISGAYTDNEGIIRGNTLERYTVRANIDHKVNDWLKLGLNSSYASTVIDRISSDASFLTPMQAIAQIPTAPAFLSNGDINSNTLYANFLLQDRFSFRTSKQRRLLGKVFAEIKLMEKLRFQTELGYDYLNQTVDRNTGRLAPFQSTNGQTFASDNGAEIISTNNYMTYDTTFGEFSNFAFVLGSNFTRFKNRTTSVTGDGFPTDDFKSVASAAQISAGDGTFTNWAQLSYFARATYDYKGKYLFKASIRRDGSSRFGAENQFGYFPAASAGWIISEEDFLSESSILSYLKLRGSWGINGNTPIANFGSLGLFGGASYNGESALEFTQGANPDLKWEETEQINFGLDFGFLNNRISGEVDYYKKKTKDLLFNTRVPFEALLPSHRVLQNIGNLENEGFEFSLNTINIQTQNLTWKTNLNFAINKNKITNLPNGEDLITVRNILREGEPINSFFLLEYAGVDPANGDALYVLNTENPDGSMNKNTTNDPTAAERIVAGNPNPDVIAGLSSNFNYKSLDFSFTFQGQWGGQRYNNAGRFQEAGLGNGLDNQDQYVFDRRWQNPGDITDVPQARLFENNGHSESTRYMQDADFIRLRNITIGYSLPQQVLDRIGMSRVRIYTSGLNLLTFTDYRGYDPESSDDSAISNTNSGTTFYSAPQARVYTLGLNLAF</sequence>
<keyword evidence="2 7" id="KW-0813">Transport</keyword>
<dbReference type="SUPFAM" id="SSF49464">
    <property type="entry name" value="Carboxypeptidase regulatory domain-like"/>
    <property type="match status" value="1"/>
</dbReference>
<comment type="caution">
    <text evidence="10">The sequence shown here is derived from an EMBL/GenBank/DDBJ whole genome shotgun (WGS) entry which is preliminary data.</text>
</comment>
<evidence type="ECO:0000256" key="4">
    <source>
        <dbReference type="ARBA" id="ARBA00022692"/>
    </source>
</evidence>
<keyword evidence="4 7" id="KW-0812">Transmembrane</keyword>
<dbReference type="InterPro" id="IPR023996">
    <property type="entry name" value="TonB-dep_OMP_SusC/RagA"/>
</dbReference>
<evidence type="ECO:0000256" key="5">
    <source>
        <dbReference type="ARBA" id="ARBA00023136"/>
    </source>
</evidence>
<proteinExistence type="inferred from homology"/>
<name>A0ABU3ADB8_9FLAO</name>
<dbReference type="Pfam" id="PF13715">
    <property type="entry name" value="CarbopepD_reg_2"/>
    <property type="match status" value="1"/>
</dbReference>
<keyword evidence="5 7" id="KW-0472">Membrane</keyword>
<dbReference type="NCBIfam" id="TIGR04056">
    <property type="entry name" value="OMP_RagA_SusC"/>
    <property type="match status" value="1"/>
</dbReference>
<dbReference type="SUPFAM" id="SSF56935">
    <property type="entry name" value="Porins"/>
    <property type="match status" value="1"/>
</dbReference>
<organism evidence="10 11">
    <name type="scientific">Croceitalea rosinachiae</name>
    <dbReference type="NCBI Taxonomy" id="3075596"/>
    <lineage>
        <taxon>Bacteria</taxon>
        <taxon>Pseudomonadati</taxon>
        <taxon>Bacteroidota</taxon>
        <taxon>Flavobacteriia</taxon>
        <taxon>Flavobacteriales</taxon>
        <taxon>Flavobacteriaceae</taxon>
        <taxon>Croceitalea</taxon>
    </lineage>
</organism>
<dbReference type="Gene3D" id="2.60.40.1120">
    <property type="entry name" value="Carboxypeptidase-like, regulatory domain"/>
    <property type="match status" value="1"/>
</dbReference>
<keyword evidence="10" id="KW-0675">Receptor</keyword>
<reference evidence="10 11" key="1">
    <citation type="submission" date="2023-09" db="EMBL/GenBank/DDBJ databases">
        <authorList>
            <person name="Rey-Velasco X."/>
        </authorList>
    </citation>
    <scope>NUCLEOTIDE SEQUENCE [LARGE SCALE GENOMIC DNA]</scope>
    <source>
        <strain evidence="10 11">F388</strain>
    </source>
</reference>
<dbReference type="InterPro" id="IPR039426">
    <property type="entry name" value="TonB-dep_rcpt-like"/>
</dbReference>
<dbReference type="Gene3D" id="2.40.170.20">
    <property type="entry name" value="TonB-dependent receptor, beta-barrel domain"/>
    <property type="match status" value="1"/>
</dbReference>
<evidence type="ECO:0000256" key="1">
    <source>
        <dbReference type="ARBA" id="ARBA00004571"/>
    </source>
</evidence>
<keyword evidence="8" id="KW-0732">Signal</keyword>
<dbReference type="NCBIfam" id="TIGR04057">
    <property type="entry name" value="SusC_RagA_signa"/>
    <property type="match status" value="1"/>
</dbReference>
<protein>
    <submittedName>
        <fullName evidence="10">TonB-dependent receptor</fullName>
    </submittedName>
</protein>
<feature type="chain" id="PRO_5047062567" evidence="8">
    <location>
        <begin position="22"/>
        <end position="1005"/>
    </location>
</feature>
<evidence type="ECO:0000259" key="9">
    <source>
        <dbReference type="Pfam" id="PF07715"/>
    </source>
</evidence>
<comment type="subcellular location">
    <subcellularLocation>
        <location evidence="1 7">Cell outer membrane</location>
        <topology evidence="1 7">Multi-pass membrane protein</topology>
    </subcellularLocation>
</comment>
<dbReference type="EMBL" id="JAVRHR010000003">
    <property type="protein sequence ID" value="MDT0608181.1"/>
    <property type="molecule type" value="Genomic_DNA"/>
</dbReference>
<evidence type="ECO:0000256" key="2">
    <source>
        <dbReference type="ARBA" id="ARBA00022448"/>
    </source>
</evidence>
<dbReference type="PROSITE" id="PS52016">
    <property type="entry name" value="TONB_DEPENDENT_REC_3"/>
    <property type="match status" value="1"/>
</dbReference>
<comment type="similarity">
    <text evidence="7">Belongs to the TonB-dependent receptor family.</text>
</comment>
<dbReference type="InterPro" id="IPR012910">
    <property type="entry name" value="Plug_dom"/>
</dbReference>
<accession>A0ABU3ADB8</accession>
<dbReference type="Gene3D" id="2.170.130.10">
    <property type="entry name" value="TonB-dependent receptor, plug domain"/>
    <property type="match status" value="1"/>
</dbReference>
<keyword evidence="6 7" id="KW-0998">Cell outer membrane</keyword>
<keyword evidence="11" id="KW-1185">Reference proteome</keyword>
<evidence type="ECO:0000256" key="3">
    <source>
        <dbReference type="ARBA" id="ARBA00022452"/>
    </source>
</evidence>
<keyword evidence="3 7" id="KW-1134">Transmembrane beta strand</keyword>
<dbReference type="InterPro" id="IPR023997">
    <property type="entry name" value="TonB-dep_OMP_SusC/RagA_CS"/>
</dbReference>
<dbReference type="Proteomes" id="UP001255246">
    <property type="component" value="Unassembled WGS sequence"/>
</dbReference>
<dbReference type="InterPro" id="IPR037066">
    <property type="entry name" value="Plug_dom_sf"/>
</dbReference>
<evidence type="ECO:0000256" key="8">
    <source>
        <dbReference type="SAM" id="SignalP"/>
    </source>
</evidence>